<reference evidence="3" key="1">
    <citation type="submission" date="2024-06" db="UniProtKB">
        <authorList>
            <consortium name="RefSeq"/>
        </authorList>
    </citation>
    <scope>NUCLEOTIDE SEQUENCE [LARGE SCALE GENOMIC DNA]</scope>
    <source>
        <strain evidence="3">MV2-25</strain>
    </source>
</reference>
<evidence type="ECO:0000313" key="4">
    <source>
        <dbReference type="RefSeq" id="XP_033233895.1"/>
    </source>
</evidence>
<keyword evidence="2" id="KW-0732">Signal</keyword>
<evidence type="ECO:0000256" key="2">
    <source>
        <dbReference type="SAM" id="SignalP"/>
    </source>
</evidence>
<gene>
    <name evidence="4" type="primary">Gbp2</name>
</gene>
<organism evidence="3 4">
    <name type="scientific">Drosophila pseudoobscura pseudoobscura</name>
    <name type="common">Fruit fly</name>
    <dbReference type="NCBI Taxonomy" id="46245"/>
    <lineage>
        <taxon>Eukaryota</taxon>
        <taxon>Metazoa</taxon>
        <taxon>Ecdysozoa</taxon>
        <taxon>Arthropoda</taxon>
        <taxon>Hexapoda</taxon>
        <taxon>Insecta</taxon>
        <taxon>Pterygota</taxon>
        <taxon>Neoptera</taxon>
        <taxon>Endopterygota</taxon>
        <taxon>Diptera</taxon>
        <taxon>Brachycera</taxon>
        <taxon>Muscomorpha</taxon>
        <taxon>Ephydroidea</taxon>
        <taxon>Drosophilidae</taxon>
        <taxon>Drosophila</taxon>
        <taxon>Sophophora</taxon>
    </lineage>
</organism>
<feature type="region of interest" description="Disordered" evidence="1">
    <location>
        <begin position="34"/>
        <end position="314"/>
    </location>
</feature>
<name>A0A6I8VS57_DROPS</name>
<protein>
    <submittedName>
        <fullName evidence="4">Glutenin, high molecular weight subunit PW212 isoform X2</fullName>
    </submittedName>
</protein>
<feature type="compositionally biased region" description="Polar residues" evidence="1">
    <location>
        <begin position="228"/>
        <end position="237"/>
    </location>
</feature>
<feature type="chain" id="PRO_5026133273" evidence="2">
    <location>
        <begin position="27"/>
        <end position="333"/>
    </location>
</feature>
<feature type="compositionally biased region" description="Gly residues" evidence="1">
    <location>
        <begin position="135"/>
        <end position="179"/>
    </location>
</feature>
<evidence type="ECO:0000256" key="1">
    <source>
        <dbReference type="SAM" id="MobiDB-lite"/>
    </source>
</evidence>
<sequence length="333" mass="35000">MFSKLLSLGLCLGLGLIALCAQLATARPQNPYYVESSRSGEGGYGQSSRHQHHSHGRGHGSGPGFSGGYGPPQQPGFGGRFPQPSPHYDPYNQQPGSPFRGQQPGGFRPHPGQGGRHRGGDFHRGQNGYQQPGGYQPGQGQGGFQQPGEGGFQQPGQGQGGFQEPGQGRGGFQRPGEGGFRQPVAKQPDSPGNSHPDQDEGFQKPQPGSGGNPIQPRPGTDGEDFSQFHFQTPNTVQPRPGQGQEQSGHGGSTIQPRPGGGSSPTDDGDALKDIFNTHDFLSPSLNQGGGHRDPKSETEDAVPSSVNQRNLFNTDPICTDGTVLMAGRCRKAA</sequence>
<dbReference type="AlphaFoldDB" id="A0A6I8VS57"/>
<feature type="compositionally biased region" description="Gly residues" evidence="1">
    <location>
        <begin position="59"/>
        <end position="70"/>
    </location>
</feature>
<feature type="compositionally biased region" description="Polar residues" evidence="1">
    <location>
        <begin position="304"/>
        <end position="313"/>
    </location>
</feature>
<feature type="compositionally biased region" description="Low complexity" evidence="1">
    <location>
        <begin position="125"/>
        <end position="134"/>
    </location>
</feature>
<feature type="compositionally biased region" description="Low complexity" evidence="1">
    <location>
        <begin position="100"/>
        <end position="111"/>
    </location>
</feature>
<feature type="compositionally biased region" description="Basic residues" evidence="1">
    <location>
        <begin position="49"/>
        <end position="58"/>
    </location>
</feature>
<dbReference type="Proteomes" id="UP000001819">
    <property type="component" value="Chromosome 3"/>
</dbReference>
<feature type="signal peptide" evidence="2">
    <location>
        <begin position="1"/>
        <end position="26"/>
    </location>
</feature>
<proteinExistence type="predicted"/>
<evidence type="ECO:0000313" key="3">
    <source>
        <dbReference type="Proteomes" id="UP000001819"/>
    </source>
</evidence>
<dbReference type="RefSeq" id="XP_033233895.1">
    <property type="nucleotide sequence ID" value="XM_033378004.1"/>
</dbReference>
<reference evidence="4" key="2">
    <citation type="submission" date="2025-08" db="UniProtKB">
        <authorList>
            <consortium name="RefSeq"/>
        </authorList>
    </citation>
    <scope>IDENTIFICATION</scope>
    <source>
        <strain evidence="4">MV-25-SWS-2005</strain>
        <tissue evidence="4">Whole body</tissue>
    </source>
</reference>
<keyword evidence="3" id="KW-1185">Reference proteome</keyword>
<accession>A0A6I8VS57</accession>